<dbReference type="SMART" id="SM00388">
    <property type="entry name" value="HisKA"/>
    <property type="match status" value="1"/>
</dbReference>
<dbReference type="PROSITE" id="PS50109">
    <property type="entry name" value="HIS_KIN"/>
    <property type="match status" value="1"/>
</dbReference>
<dbReference type="Gene3D" id="1.10.287.130">
    <property type="match status" value="1"/>
</dbReference>
<accession>A0A0U1L7S0</accession>
<dbReference type="FunFam" id="1.10.287.130:FF:000001">
    <property type="entry name" value="Two-component sensor histidine kinase"/>
    <property type="match status" value="1"/>
</dbReference>
<dbReference type="Gene3D" id="1.10.10.10">
    <property type="entry name" value="Winged helix-like DNA-binding domain superfamily/Winged helix DNA-binding domain"/>
    <property type="match status" value="1"/>
</dbReference>
<dbReference type="GO" id="GO:0016020">
    <property type="term" value="C:membrane"/>
    <property type="evidence" value="ECO:0007669"/>
    <property type="project" value="UniProtKB-SubCell"/>
</dbReference>
<evidence type="ECO:0000259" key="12">
    <source>
        <dbReference type="PROSITE" id="PS50109"/>
    </source>
</evidence>
<evidence type="ECO:0000256" key="2">
    <source>
        <dbReference type="ARBA" id="ARBA00004370"/>
    </source>
</evidence>
<evidence type="ECO:0000256" key="10">
    <source>
        <dbReference type="PROSITE-ProRule" id="PRU01091"/>
    </source>
</evidence>
<dbReference type="SUPFAM" id="SSF47384">
    <property type="entry name" value="Homodimeric domain of signal transducing histidine kinase"/>
    <property type="match status" value="1"/>
</dbReference>
<dbReference type="Pfam" id="PF02518">
    <property type="entry name" value="HATPase_c"/>
    <property type="match status" value="1"/>
</dbReference>
<evidence type="ECO:0000256" key="8">
    <source>
        <dbReference type="ARBA" id="ARBA00023125"/>
    </source>
</evidence>
<comment type="catalytic activity">
    <reaction evidence="1">
        <text>ATP + protein L-histidine = ADP + protein N-phospho-L-histidine.</text>
        <dbReference type="EC" id="2.7.13.3"/>
    </reaction>
</comment>
<evidence type="ECO:0000256" key="6">
    <source>
        <dbReference type="ARBA" id="ARBA00022777"/>
    </source>
</evidence>
<dbReference type="PANTHER" id="PTHR43711:SF1">
    <property type="entry name" value="HISTIDINE KINASE 1"/>
    <property type="match status" value="1"/>
</dbReference>
<keyword evidence="4" id="KW-0597">Phosphoprotein</keyword>
<name>A0A0U1L7S0_9FIRM</name>
<evidence type="ECO:0000259" key="13">
    <source>
        <dbReference type="PROSITE" id="PS51755"/>
    </source>
</evidence>
<dbReference type="GO" id="GO:0000155">
    <property type="term" value="F:phosphorelay sensor kinase activity"/>
    <property type="evidence" value="ECO:0007669"/>
    <property type="project" value="InterPro"/>
</dbReference>
<dbReference type="SUPFAM" id="SSF55874">
    <property type="entry name" value="ATPase domain of HSP90 chaperone/DNA topoisomerase II/histidine kinase"/>
    <property type="match status" value="1"/>
</dbReference>
<proteinExistence type="predicted"/>
<keyword evidence="6 14" id="KW-0418">Kinase</keyword>
<protein>
    <recommendedName>
        <fullName evidence="3">histidine kinase</fullName>
        <ecNumber evidence="3">2.7.13.3</ecNumber>
    </recommendedName>
</protein>
<feature type="DNA-binding region" description="OmpR/PhoB-type" evidence="10">
    <location>
        <begin position="21"/>
        <end position="119"/>
    </location>
</feature>
<feature type="transmembrane region" description="Helical" evidence="11">
    <location>
        <begin position="196"/>
        <end position="219"/>
    </location>
</feature>
<keyword evidence="11" id="KW-0812">Transmembrane</keyword>
<evidence type="ECO:0000256" key="4">
    <source>
        <dbReference type="ARBA" id="ARBA00022553"/>
    </source>
</evidence>
<dbReference type="InterPro" id="IPR036097">
    <property type="entry name" value="HisK_dim/P_sf"/>
</dbReference>
<dbReference type="InterPro" id="IPR036388">
    <property type="entry name" value="WH-like_DNA-bd_sf"/>
</dbReference>
<evidence type="ECO:0000256" key="3">
    <source>
        <dbReference type="ARBA" id="ARBA00012438"/>
    </source>
</evidence>
<dbReference type="PANTHER" id="PTHR43711">
    <property type="entry name" value="TWO-COMPONENT HISTIDINE KINASE"/>
    <property type="match status" value="1"/>
</dbReference>
<dbReference type="GO" id="GO:0003677">
    <property type="term" value="F:DNA binding"/>
    <property type="evidence" value="ECO:0007669"/>
    <property type="project" value="UniProtKB-UniRule"/>
</dbReference>
<comment type="subcellular location">
    <subcellularLocation>
        <location evidence="2">Membrane</location>
    </subcellularLocation>
</comment>
<dbReference type="AlphaFoldDB" id="A0A0U1L7S0"/>
<dbReference type="Gene3D" id="3.30.565.10">
    <property type="entry name" value="Histidine kinase-like ATPase, C-terminal domain"/>
    <property type="match status" value="1"/>
</dbReference>
<sequence length="458" mass="52083">MRELLARIKALIRRKGNLILEDQINYGNLSLNSKVKDGFVNEEPLGLTNKEYEILEFLTLNKEQIVTRDQIFDRIWGLESDTSITIVDIYIHYLRKKLIVYGLDTLIQTVRGVSTDGRIVNPIPFHENELKNIEEITSNIEVGELNTKDYEGHVYRIMRWPYIYQEDLYDSATNFRIESVFVISIVDSEVQLLNNFLWLIIGGGVISVLGIIVAGFFLAKRAMIPIQEAWEKQQQFVSDVSHELRSPLTGIYSNAELMLRHPDETIREECHRINTIMQEAKRMIKLISSLLTLARSDAGKSDISLSLINLSDVVNEVISHFEVFKEINHISLVATIESNVEVVADKDRVHQLIVILLDNAFKFTPAGGQVTIDCYISKRNAIISVRDTGIGIAPESISRIFDRFFREDKSRSRNFGGTGLGLSIAKWIVEKHAGKINVKSALGKGTKFTVSIPIQRRH</sequence>
<dbReference type="InterPro" id="IPR036890">
    <property type="entry name" value="HATPase_C_sf"/>
</dbReference>
<dbReference type="InterPro" id="IPR003594">
    <property type="entry name" value="HATPase_dom"/>
</dbReference>
<dbReference type="SUPFAM" id="SSF46894">
    <property type="entry name" value="C-terminal effector domain of the bipartite response regulators"/>
    <property type="match status" value="1"/>
</dbReference>
<gene>
    <name evidence="14" type="ORF">SpAn4DRAFT_4271</name>
</gene>
<dbReference type="Proteomes" id="UP000049855">
    <property type="component" value="Unassembled WGS sequence"/>
</dbReference>
<feature type="domain" description="OmpR/PhoB-type" evidence="13">
    <location>
        <begin position="21"/>
        <end position="119"/>
    </location>
</feature>
<evidence type="ECO:0000256" key="9">
    <source>
        <dbReference type="ARBA" id="ARBA00023136"/>
    </source>
</evidence>
<keyword evidence="7" id="KW-0902">Two-component regulatory system</keyword>
<dbReference type="PRINTS" id="PR00344">
    <property type="entry name" value="BCTRLSENSOR"/>
</dbReference>
<dbReference type="Pfam" id="PF00486">
    <property type="entry name" value="Trans_reg_C"/>
    <property type="match status" value="1"/>
</dbReference>
<dbReference type="EMBL" id="CTRP01000015">
    <property type="protein sequence ID" value="CQR74914.1"/>
    <property type="molecule type" value="Genomic_DNA"/>
</dbReference>
<keyword evidence="9 11" id="KW-0472">Membrane</keyword>
<dbReference type="InterPro" id="IPR050736">
    <property type="entry name" value="Sensor_HK_Regulatory"/>
</dbReference>
<keyword evidence="11" id="KW-1133">Transmembrane helix</keyword>
<evidence type="ECO:0000256" key="5">
    <source>
        <dbReference type="ARBA" id="ARBA00022679"/>
    </source>
</evidence>
<dbReference type="InterPro" id="IPR016032">
    <property type="entry name" value="Sig_transdc_resp-reg_C-effctor"/>
</dbReference>
<dbReference type="InterPro" id="IPR005467">
    <property type="entry name" value="His_kinase_dom"/>
</dbReference>
<keyword evidence="8 10" id="KW-0238">DNA-binding</keyword>
<dbReference type="SMART" id="SM00862">
    <property type="entry name" value="Trans_reg_C"/>
    <property type="match status" value="1"/>
</dbReference>
<keyword evidence="5 14" id="KW-0808">Transferase</keyword>
<evidence type="ECO:0000256" key="1">
    <source>
        <dbReference type="ARBA" id="ARBA00000085"/>
    </source>
</evidence>
<evidence type="ECO:0000313" key="14">
    <source>
        <dbReference type="EMBL" id="CQR74914.1"/>
    </source>
</evidence>
<reference evidence="15" key="1">
    <citation type="submission" date="2015-03" db="EMBL/GenBank/DDBJ databases">
        <authorList>
            <person name="Nijsse Bart"/>
        </authorList>
    </citation>
    <scope>NUCLEOTIDE SEQUENCE [LARGE SCALE GENOMIC DNA]</scope>
</reference>
<evidence type="ECO:0000256" key="11">
    <source>
        <dbReference type="SAM" id="Phobius"/>
    </source>
</evidence>
<dbReference type="EC" id="2.7.13.3" evidence="3"/>
<dbReference type="SMART" id="SM00387">
    <property type="entry name" value="HATPase_c"/>
    <property type="match status" value="1"/>
</dbReference>
<dbReference type="InterPro" id="IPR004358">
    <property type="entry name" value="Sig_transdc_His_kin-like_C"/>
</dbReference>
<organism evidence="14 15">
    <name type="scientific">Sporomusa ovata</name>
    <dbReference type="NCBI Taxonomy" id="2378"/>
    <lineage>
        <taxon>Bacteria</taxon>
        <taxon>Bacillati</taxon>
        <taxon>Bacillota</taxon>
        <taxon>Negativicutes</taxon>
        <taxon>Selenomonadales</taxon>
        <taxon>Sporomusaceae</taxon>
        <taxon>Sporomusa</taxon>
    </lineage>
</organism>
<dbReference type="FunFam" id="3.30.565.10:FF:000006">
    <property type="entry name" value="Sensor histidine kinase WalK"/>
    <property type="match status" value="1"/>
</dbReference>
<evidence type="ECO:0000313" key="15">
    <source>
        <dbReference type="Proteomes" id="UP000049855"/>
    </source>
</evidence>
<dbReference type="InterPro" id="IPR001867">
    <property type="entry name" value="OmpR/PhoB-type_DNA-bd"/>
</dbReference>
<dbReference type="CDD" id="cd00383">
    <property type="entry name" value="trans_reg_C"/>
    <property type="match status" value="1"/>
</dbReference>
<dbReference type="Pfam" id="PF00512">
    <property type="entry name" value="HisKA"/>
    <property type="match status" value="1"/>
</dbReference>
<dbReference type="GO" id="GO:0006355">
    <property type="term" value="P:regulation of DNA-templated transcription"/>
    <property type="evidence" value="ECO:0007669"/>
    <property type="project" value="InterPro"/>
</dbReference>
<dbReference type="PROSITE" id="PS51755">
    <property type="entry name" value="OMPR_PHOB"/>
    <property type="match status" value="1"/>
</dbReference>
<feature type="domain" description="Histidine kinase" evidence="12">
    <location>
        <begin position="239"/>
        <end position="456"/>
    </location>
</feature>
<dbReference type="CDD" id="cd00082">
    <property type="entry name" value="HisKA"/>
    <property type="match status" value="1"/>
</dbReference>
<keyword evidence="15" id="KW-1185">Reference proteome</keyword>
<evidence type="ECO:0000256" key="7">
    <source>
        <dbReference type="ARBA" id="ARBA00023012"/>
    </source>
</evidence>
<dbReference type="InterPro" id="IPR003661">
    <property type="entry name" value="HisK_dim/P_dom"/>
</dbReference>